<protein>
    <submittedName>
        <fullName evidence="1">Uncharacterized protein</fullName>
    </submittedName>
</protein>
<reference evidence="1" key="2">
    <citation type="journal article" date="2015" name="Fish Shellfish Immunol.">
        <title>Early steps in the European eel (Anguilla anguilla)-Vibrio vulnificus interaction in the gills: Role of the RtxA13 toxin.</title>
        <authorList>
            <person name="Callol A."/>
            <person name="Pajuelo D."/>
            <person name="Ebbesson L."/>
            <person name="Teles M."/>
            <person name="MacKenzie S."/>
            <person name="Amaro C."/>
        </authorList>
    </citation>
    <scope>NUCLEOTIDE SEQUENCE</scope>
</reference>
<proteinExistence type="predicted"/>
<accession>A0A0E9WF01</accession>
<evidence type="ECO:0000313" key="1">
    <source>
        <dbReference type="EMBL" id="JAH88922.1"/>
    </source>
</evidence>
<dbReference type="EMBL" id="GBXM01019655">
    <property type="protein sequence ID" value="JAH88922.1"/>
    <property type="molecule type" value="Transcribed_RNA"/>
</dbReference>
<reference evidence="1" key="1">
    <citation type="submission" date="2014-11" db="EMBL/GenBank/DDBJ databases">
        <authorList>
            <person name="Amaro Gonzalez C."/>
        </authorList>
    </citation>
    <scope>NUCLEOTIDE SEQUENCE</scope>
</reference>
<organism evidence="1">
    <name type="scientific">Anguilla anguilla</name>
    <name type="common">European freshwater eel</name>
    <name type="synonym">Muraena anguilla</name>
    <dbReference type="NCBI Taxonomy" id="7936"/>
    <lineage>
        <taxon>Eukaryota</taxon>
        <taxon>Metazoa</taxon>
        <taxon>Chordata</taxon>
        <taxon>Craniata</taxon>
        <taxon>Vertebrata</taxon>
        <taxon>Euteleostomi</taxon>
        <taxon>Actinopterygii</taxon>
        <taxon>Neopterygii</taxon>
        <taxon>Teleostei</taxon>
        <taxon>Anguilliformes</taxon>
        <taxon>Anguillidae</taxon>
        <taxon>Anguilla</taxon>
    </lineage>
</organism>
<name>A0A0E9WF01_ANGAN</name>
<sequence>MTASRLYVYHNCLASSLAR</sequence>
<dbReference type="AlphaFoldDB" id="A0A0E9WF01"/>